<gene>
    <name evidence="2" type="ORF">AK812_SmicGene35957</name>
</gene>
<feature type="region of interest" description="Disordered" evidence="1">
    <location>
        <begin position="535"/>
        <end position="567"/>
    </location>
</feature>
<evidence type="ECO:0000256" key="1">
    <source>
        <dbReference type="SAM" id="MobiDB-lite"/>
    </source>
</evidence>
<accession>A0A1Q9CK42</accession>
<dbReference type="OrthoDB" id="435427at2759"/>
<dbReference type="Proteomes" id="UP000186817">
    <property type="component" value="Unassembled WGS sequence"/>
</dbReference>
<reference evidence="2 3" key="1">
    <citation type="submission" date="2016-02" db="EMBL/GenBank/DDBJ databases">
        <title>Genome analysis of coral dinoflagellate symbionts highlights evolutionary adaptations to a symbiotic lifestyle.</title>
        <authorList>
            <person name="Aranda M."/>
            <person name="Li Y."/>
            <person name="Liew Y.J."/>
            <person name="Baumgarten S."/>
            <person name="Simakov O."/>
            <person name="Wilson M."/>
            <person name="Piel J."/>
            <person name="Ashoor H."/>
            <person name="Bougouffa S."/>
            <person name="Bajic V.B."/>
            <person name="Ryu T."/>
            <person name="Ravasi T."/>
            <person name="Bayer T."/>
            <person name="Micklem G."/>
            <person name="Kim H."/>
            <person name="Bhak J."/>
            <person name="Lajeunesse T.C."/>
            <person name="Voolstra C.R."/>
        </authorList>
    </citation>
    <scope>NUCLEOTIDE SEQUENCE [LARGE SCALE GENOMIC DNA]</scope>
    <source>
        <strain evidence="2 3">CCMP2467</strain>
    </source>
</reference>
<keyword evidence="3" id="KW-1185">Reference proteome</keyword>
<dbReference type="AlphaFoldDB" id="A0A1Q9CK42"/>
<feature type="compositionally biased region" description="Pro residues" evidence="1">
    <location>
        <begin position="537"/>
        <end position="546"/>
    </location>
</feature>
<protein>
    <submittedName>
        <fullName evidence="2">Uncharacterized protein</fullName>
    </submittedName>
</protein>
<feature type="compositionally biased region" description="Low complexity" evidence="1">
    <location>
        <begin position="383"/>
        <end position="419"/>
    </location>
</feature>
<name>A0A1Q9CK42_SYMMI</name>
<evidence type="ECO:0000313" key="2">
    <source>
        <dbReference type="EMBL" id="OLP83299.1"/>
    </source>
</evidence>
<evidence type="ECO:0000313" key="3">
    <source>
        <dbReference type="Proteomes" id="UP000186817"/>
    </source>
</evidence>
<feature type="compositionally biased region" description="Acidic residues" evidence="1">
    <location>
        <begin position="557"/>
        <end position="567"/>
    </location>
</feature>
<feature type="region of interest" description="Disordered" evidence="1">
    <location>
        <begin position="363"/>
        <end position="480"/>
    </location>
</feature>
<feature type="compositionally biased region" description="Basic residues" evidence="1">
    <location>
        <begin position="114"/>
        <end position="123"/>
    </location>
</feature>
<sequence length="567" mass="60706">MSQPGRFEAGAQVSAERRMGGPLAQPRETSSSNEKKASDGLGQRKMAGKRKLTKLADRPGNAQSGQQRRRGGTLGKARGSWDWDGIRRGSPDCAAESPSSRSSLEVPLPPQRAARAKLRRTIRSRREAGLPLRDKDVLVLQQHHSRPIYRIGMGGKRQQHAQQWKDSREQYWRGSWAVSPRTQRKQQPRYDQVQLGEKTTHGGWEHPWSTGPEELPRAPTLAQAVQKEMTAARKADTRIRRLAAEKELRTKQWEKFKADQKRNFVLQKQQFGEDMARLDMELQQASESGMAAADRMKHIVLHGAAHGGAPPAPPAADDQEWESLMTAEGMAVEPSSFLREAIHAAQYAGQPMGAQSMPGIHVAPPPADRLPAFGTGGPVPASGVAGHAPPAPTAVHVHAAHGQAGNAASPASLSSEPLLTDPYTGASPARMAAGPEPMMTGDRRTSPIHPRQRAPGTPRVPTSEEPPRAGIKPATSAPSQVAHAAPTGATLADKLEAKRSVLEPFGKARFPAAGLPVNGPTEAEIAIAEARAMALNPPDPTAPPGLHPALAGANIVSDDEGDGDELT</sequence>
<feature type="compositionally biased region" description="Basic and acidic residues" evidence="1">
    <location>
        <begin position="79"/>
        <end position="90"/>
    </location>
</feature>
<organism evidence="2 3">
    <name type="scientific">Symbiodinium microadriaticum</name>
    <name type="common">Dinoflagellate</name>
    <name type="synonym">Zooxanthella microadriatica</name>
    <dbReference type="NCBI Taxonomy" id="2951"/>
    <lineage>
        <taxon>Eukaryota</taxon>
        <taxon>Sar</taxon>
        <taxon>Alveolata</taxon>
        <taxon>Dinophyceae</taxon>
        <taxon>Suessiales</taxon>
        <taxon>Symbiodiniaceae</taxon>
        <taxon>Symbiodinium</taxon>
    </lineage>
</organism>
<feature type="region of interest" description="Disordered" evidence="1">
    <location>
        <begin position="1"/>
        <end position="127"/>
    </location>
</feature>
<comment type="caution">
    <text evidence="2">The sequence shown here is derived from an EMBL/GenBank/DDBJ whole genome shotgun (WGS) entry which is preliminary data.</text>
</comment>
<dbReference type="EMBL" id="LSRX01001125">
    <property type="protein sequence ID" value="OLP83299.1"/>
    <property type="molecule type" value="Genomic_DNA"/>
</dbReference>
<proteinExistence type="predicted"/>